<comment type="similarity">
    <text evidence="2">Belongs to the multi antimicrobial extrusion (MATE) (TC 2.A.66.1) family.</text>
</comment>
<comment type="caution">
    <text evidence="8">The sequence shown here is derived from an EMBL/GenBank/DDBJ whole genome shotgun (WGS) entry which is preliminary data.</text>
</comment>
<feature type="compositionally biased region" description="Basic and acidic residues" evidence="6">
    <location>
        <begin position="220"/>
        <end position="233"/>
    </location>
</feature>
<feature type="transmembrane region" description="Helical" evidence="7">
    <location>
        <begin position="456"/>
        <end position="474"/>
    </location>
</feature>
<reference evidence="8" key="1">
    <citation type="submission" date="2023-02" db="EMBL/GenBank/DDBJ databases">
        <title>Identification and recombinant expression of a fungal hydrolase from Papiliotrema laurentii that hydrolyzes apple cutin and clears colloidal polyester polyurethane.</title>
        <authorList>
            <consortium name="DOE Joint Genome Institute"/>
            <person name="Roman V.A."/>
            <person name="Bojanowski C."/>
            <person name="Crable B.R."/>
            <person name="Wagner D.N."/>
            <person name="Hung C.S."/>
            <person name="Nadeau L.J."/>
            <person name="Schratz L."/>
            <person name="Haridas S."/>
            <person name="Pangilinan J."/>
            <person name="Lipzen A."/>
            <person name="Na H."/>
            <person name="Yan M."/>
            <person name="Ng V."/>
            <person name="Grigoriev I.V."/>
            <person name="Spatafora J.W."/>
            <person name="Barlow D."/>
            <person name="Biffinger J."/>
            <person name="Kelley-Loughnane N."/>
            <person name="Varaljay V.A."/>
            <person name="Crookes-Goodson W.J."/>
        </authorList>
    </citation>
    <scope>NUCLEOTIDE SEQUENCE</scope>
    <source>
        <strain evidence="8">5307AH</strain>
    </source>
</reference>
<dbReference type="GO" id="GO:1990961">
    <property type="term" value="P:xenobiotic detoxification by transmembrane export across the plasma membrane"/>
    <property type="evidence" value="ECO:0007669"/>
    <property type="project" value="InterPro"/>
</dbReference>
<dbReference type="InterPro" id="IPR002528">
    <property type="entry name" value="MATE_fam"/>
</dbReference>
<feature type="compositionally biased region" description="Acidic residues" evidence="6">
    <location>
        <begin position="209"/>
        <end position="219"/>
    </location>
</feature>
<keyword evidence="4 7" id="KW-1133">Transmembrane helix</keyword>
<evidence type="ECO:0000256" key="6">
    <source>
        <dbReference type="SAM" id="MobiDB-lite"/>
    </source>
</evidence>
<keyword evidence="5 7" id="KW-0472">Membrane</keyword>
<dbReference type="GO" id="GO:0016020">
    <property type="term" value="C:membrane"/>
    <property type="evidence" value="ECO:0007669"/>
    <property type="project" value="UniProtKB-SubCell"/>
</dbReference>
<feature type="region of interest" description="Disordered" evidence="6">
    <location>
        <begin position="119"/>
        <end position="269"/>
    </location>
</feature>
<feature type="compositionally biased region" description="Basic and acidic residues" evidence="6">
    <location>
        <begin position="785"/>
        <end position="801"/>
    </location>
</feature>
<evidence type="ECO:0000256" key="4">
    <source>
        <dbReference type="ARBA" id="ARBA00022989"/>
    </source>
</evidence>
<dbReference type="GO" id="GO:0042910">
    <property type="term" value="F:xenobiotic transmembrane transporter activity"/>
    <property type="evidence" value="ECO:0007669"/>
    <property type="project" value="InterPro"/>
</dbReference>
<gene>
    <name evidence="8" type="ORF">DB88DRAFT_485170</name>
</gene>
<accession>A0AAD9L723</accession>
<feature type="region of interest" description="Disordered" evidence="6">
    <location>
        <begin position="1"/>
        <end position="89"/>
    </location>
</feature>
<evidence type="ECO:0000313" key="8">
    <source>
        <dbReference type="EMBL" id="KAK1925806.1"/>
    </source>
</evidence>
<evidence type="ECO:0000256" key="3">
    <source>
        <dbReference type="ARBA" id="ARBA00022692"/>
    </source>
</evidence>
<feature type="transmembrane region" description="Helical" evidence="7">
    <location>
        <begin position="713"/>
        <end position="732"/>
    </location>
</feature>
<proteinExistence type="inferred from homology"/>
<feature type="transmembrane region" description="Helical" evidence="7">
    <location>
        <begin position="419"/>
        <end position="444"/>
    </location>
</feature>
<evidence type="ECO:0000256" key="5">
    <source>
        <dbReference type="ARBA" id="ARBA00023136"/>
    </source>
</evidence>
<feature type="compositionally biased region" description="Basic and acidic residues" evidence="6">
    <location>
        <begin position="159"/>
        <end position="175"/>
    </location>
</feature>
<dbReference type="PANTHER" id="PTHR11206">
    <property type="entry name" value="MULTIDRUG RESISTANCE PROTEIN"/>
    <property type="match status" value="1"/>
</dbReference>
<name>A0AAD9L723_PAPLA</name>
<dbReference type="GO" id="GO:0015297">
    <property type="term" value="F:antiporter activity"/>
    <property type="evidence" value="ECO:0007669"/>
    <property type="project" value="InterPro"/>
</dbReference>
<feature type="transmembrane region" description="Helical" evidence="7">
    <location>
        <begin position="641"/>
        <end position="661"/>
    </location>
</feature>
<keyword evidence="9" id="KW-1185">Reference proteome</keyword>
<evidence type="ECO:0000256" key="2">
    <source>
        <dbReference type="ARBA" id="ARBA00010199"/>
    </source>
</evidence>
<sequence>MANNPHVSLLSSSLSTSPYAVQSNLEQLINRSRTHPHPRRPSDVADQPQPRHLMAHASPHMPAHPPNLNSSHDVPPLTVEPAAVPSPRRGSAYAHTFEVPRIGTIREASYDDGAAIMFGDEADDETERDERDERSTLLGSRREPRRQSYGATSEPIAWKTDKIERAGRRRSDAHRPAGTSRSRSKARTPPRREPLPHTSTTDTTSTIQDETDDNEEDDFPKDFERGRGTDERPLSPVSTKYSADGFRRRRESVTTRFADDSSGDEGGDVARGLAATGGGAVFGGRVGLGMLPGGTSGGVMDLDPAEELDAEDLELPLADDGREAREWTEALRTEMAVILRTAGTVFFTQLAEWSLVLASVVSIGHLGTTELAASSLASMTASVSSFSILQGLATALDTLLPAAWTSSDPSRVGLWTQRAGVVIAVAMIPMFVLWWNVYGVLIALGQEPDVAAKASLYLRYLSFGIPGYGGNLIIKKYLQAQGLVNIPTYVLFIVSPLNLVFNYLFVWGPQALRLGFVGGAVATSLSYTLTFILSTTWAVFYGPREAFHPLTFKSTFSKLGTVTSLGLAGTIMLSSEWWAWEAAALAASLLGPVNLAAQSVLLSTASTFYQVPASLGVSSAVRVGNLLGAGRGWEAKWASRASLFLSVAFGVLNSVICLVFRKNWGYLFNSDPEVVAVVARVLPYIALFQITDGITAATGAVLRSLGLHTTGALINLTSYYIIGLPAGLWLTFTPRFNLGLVGLWIGLSVALGYGSVVSGILVWRANWTRAVERVRERLGLNAKGEVGEDGKWEDAEGRGLLEDEEEEDEDHVRV</sequence>
<feature type="transmembrane region" description="Helical" evidence="7">
    <location>
        <begin position="738"/>
        <end position="763"/>
    </location>
</feature>
<dbReference type="AlphaFoldDB" id="A0AAD9L723"/>
<protein>
    <submittedName>
        <fullName evidence="8">MATE efflux family protein subfamily</fullName>
    </submittedName>
</protein>
<feature type="compositionally biased region" description="Low complexity" evidence="6">
    <location>
        <begin position="198"/>
        <end position="208"/>
    </location>
</feature>
<evidence type="ECO:0000313" key="9">
    <source>
        <dbReference type="Proteomes" id="UP001182556"/>
    </source>
</evidence>
<feature type="transmembrane region" description="Helical" evidence="7">
    <location>
        <begin position="514"/>
        <end position="540"/>
    </location>
</feature>
<feature type="compositionally biased region" description="Polar residues" evidence="6">
    <location>
        <begin position="18"/>
        <end position="30"/>
    </location>
</feature>
<feature type="region of interest" description="Disordered" evidence="6">
    <location>
        <begin position="785"/>
        <end position="814"/>
    </location>
</feature>
<dbReference type="CDD" id="cd13132">
    <property type="entry name" value="MATE_eukaryotic"/>
    <property type="match status" value="1"/>
</dbReference>
<feature type="compositionally biased region" description="Basic and acidic residues" evidence="6">
    <location>
        <begin position="128"/>
        <end position="146"/>
    </location>
</feature>
<dbReference type="InterPro" id="IPR045069">
    <property type="entry name" value="MATE_euk"/>
</dbReference>
<keyword evidence="3 7" id="KW-0812">Transmembrane</keyword>
<organism evidence="8 9">
    <name type="scientific">Papiliotrema laurentii</name>
    <name type="common">Cryptococcus laurentii</name>
    <dbReference type="NCBI Taxonomy" id="5418"/>
    <lineage>
        <taxon>Eukaryota</taxon>
        <taxon>Fungi</taxon>
        <taxon>Dikarya</taxon>
        <taxon>Basidiomycota</taxon>
        <taxon>Agaricomycotina</taxon>
        <taxon>Tremellomycetes</taxon>
        <taxon>Tremellales</taxon>
        <taxon>Rhynchogastremaceae</taxon>
        <taxon>Papiliotrema</taxon>
    </lineage>
</organism>
<evidence type="ECO:0000256" key="1">
    <source>
        <dbReference type="ARBA" id="ARBA00004141"/>
    </source>
</evidence>
<feature type="compositionally biased region" description="Low complexity" evidence="6">
    <location>
        <begin position="8"/>
        <end position="17"/>
    </location>
</feature>
<dbReference type="NCBIfam" id="TIGR00797">
    <property type="entry name" value="matE"/>
    <property type="match status" value="1"/>
</dbReference>
<dbReference type="Pfam" id="PF01554">
    <property type="entry name" value="MatE"/>
    <property type="match status" value="2"/>
</dbReference>
<evidence type="ECO:0000256" key="7">
    <source>
        <dbReference type="SAM" id="Phobius"/>
    </source>
</evidence>
<dbReference type="EMBL" id="JAODAN010000003">
    <property type="protein sequence ID" value="KAK1925806.1"/>
    <property type="molecule type" value="Genomic_DNA"/>
</dbReference>
<feature type="compositionally biased region" description="Acidic residues" evidence="6">
    <location>
        <begin position="802"/>
        <end position="814"/>
    </location>
</feature>
<feature type="transmembrane region" description="Helical" evidence="7">
    <location>
        <begin position="486"/>
        <end position="507"/>
    </location>
</feature>
<comment type="subcellular location">
    <subcellularLocation>
        <location evidence="1">Membrane</location>
        <topology evidence="1">Multi-pass membrane protein</topology>
    </subcellularLocation>
</comment>
<dbReference type="Proteomes" id="UP001182556">
    <property type="component" value="Unassembled WGS sequence"/>
</dbReference>